<evidence type="ECO:0000259" key="3">
    <source>
        <dbReference type="Pfam" id="PF01648"/>
    </source>
</evidence>
<dbReference type="GO" id="GO:0005829">
    <property type="term" value="C:cytosol"/>
    <property type="evidence" value="ECO:0007669"/>
    <property type="project" value="TreeGrafter"/>
</dbReference>
<keyword evidence="2 4" id="KW-0808">Transferase</keyword>
<dbReference type="InterPro" id="IPR050559">
    <property type="entry name" value="P-Pant_transferase_sf"/>
</dbReference>
<accession>A0A7X3MV24</accession>
<dbReference type="PANTHER" id="PTHR12215">
    <property type="entry name" value="PHOSPHOPANTETHEINE TRANSFERASE"/>
    <property type="match status" value="1"/>
</dbReference>
<reference evidence="4 5" key="2">
    <citation type="submission" date="2020-01" db="EMBL/GenBank/DDBJ databases">
        <title>Microvirga sp. nov., an arsenate reduction bacterium isolated from Tibet hotspring sediments.</title>
        <authorList>
            <person name="Xian W.-D."/>
            <person name="Li W.-J."/>
        </authorList>
    </citation>
    <scope>NUCLEOTIDE SEQUENCE [LARGE SCALE GENOMIC DNA]</scope>
    <source>
        <strain evidence="4 5">KCTC 23863</strain>
    </source>
</reference>
<dbReference type="SUPFAM" id="SSF56214">
    <property type="entry name" value="4'-phosphopantetheinyl transferase"/>
    <property type="match status" value="2"/>
</dbReference>
<dbReference type="GO" id="GO:0008897">
    <property type="term" value="F:holo-[acyl-carrier-protein] synthase activity"/>
    <property type="evidence" value="ECO:0007669"/>
    <property type="project" value="InterPro"/>
</dbReference>
<dbReference type="PANTHER" id="PTHR12215:SF10">
    <property type="entry name" value="L-AMINOADIPATE-SEMIALDEHYDE DEHYDROGENASE-PHOSPHOPANTETHEINYL TRANSFERASE"/>
    <property type="match status" value="1"/>
</dbReference>
<reference evidence="4 5" key="1">
    <citation type="submission" date="2019-12" db="EMBL/GenBank/DDBJ databases">
        <authorList>
            <person name="Yuan C.-G."/>
        </authorList>
    </citation>
    <scope>NUCLEOTIDE SEQUENCE [LARGE SCALE GENOMIC DNA]</scope>
    <source>
        <strain evidence="4 5">KCTC 23863</strain>
    </source>
</reference>
<evidence type="ECO:0000313" key="5">
    <source>
        <dbReference type="Proteomes" id="UP000436483"/>
    </source>
</evidence>
<protein>
    <submittedName>
        <fullName evidence="4">4'-phosphopantetheinyl transferase superfamily protein</fullName>
    </submittedName>
</protein>
<dbReference type="InterPro" id="IPR008278">
    <property type="entry name" value="4-PPantetheinyl_Trfase_dom"/>
</dbReference>
<name>A0A7X3MV24_9HYPH</name>
<feature type="domain" description="4'-phosphopantetheinyl transferase" evidence="3">
    <location>
        <begin position="114"/>
        <end position="193"/>
    </location>
</feature>
<dbReference type="OrthoDB" id="9808281at2"/>
<dbReference type="Pfam" id="PF01648">
    <property type="entry name" value="ACPS"/>
    <property type="match status" value="1"/>
</dbReference>
<dbReference type="AlphaFoldDB" id="A0A7X3MV24"/>
<evidence type="ECO:0000256" key="2">
    <source>
        <dbReference type="ARBA" id="ARBA00022679"/>
    </source>
</evidence>
<dbReference type="InterPro" id="IPR037143">
    <property type="entry name" value="4-PPantetheinyl_Trfase_dom_sf"/>
</dbReference>
<dbReference type="Proteomes" id="UP000436483">
    <property type="component" value="Unassembled WGS sequence"/>
</dbReference>
<dbReference type="GO" id="GO:0019878">
    <property type="term" value="P:lysine biosynthetic process via aminoadipic acid"/>
    <property type="evidence" value="ECO:0007669"/>
    <property type="project" value="TreeGrafter"/>
</dbReference>
<comment type="similarity">
    <text evidence="1">Belongs to the P-Pant transferase superfamily. Gsp/Sfp/HetI/AcpT family.</text>
</comment>
<evidence type="ECO:0000256" key="1">
    <source>
        <dbReference type="ARBA" id="ARBA00010990"/>
    </source>
</evidence>
<comment type="caution">
    <text evidence="4">The sequence shown here is derived from an EMBL/GenBank/DDBJ whole genome shotgun (WGS) entry which is preliminary data.</text>
</comment>
<sequence length="239" mass="27380">MLELPTRHVHLWCLTMDCSPFDLAFWASLLCADERVRADRLRHQRDRRFFIWYRGNVRRILASYCGSAPQALRFRTGRFGKPELADPFDMHQLRFSISHSGNRLAIAIVRASEVGVDIEQIRPMPDLPDLVDSVFSGREQSLFRSLEESSRLPTFFSVWAQKEAYLKARGLGLNRPPRDIDVGLFPVEGAGLIRDGWDSSATKQWSLMAWPPVQSYATALAVEGQHWRIDHMAEDSLPL</sequence>
<evidence type="ECO:0000313" key="4">
    <source>
        <dbReference type="EMBL" id="MXQ13747.1"/>
    </source>
</evidence>
<keyword evidence="5" id="KW-1185">Reference proteome</keyword>
<dbReference type="RefSeq" id="WP_160887027.1">
    <property type="nucleotide sequence ID" value="NZ_WURB01000020.1"/>
</dbReference>
<organism evidence="4 5">
    <name type="scientific">Microvirga makkahensis</name>
    <dbReference type="NCBI Taxonomy" id="1128670"/>
    <lineage>
        <taxon>Bacteria</taxon>
        <taxon>Pseudomonadati</taxon>
        <taxon>Pseudomonadota</taxon>
        <taxon>Alphaproteobacteria</taxon>
        <taxon>Hyphomicrobiales</taxon>
        <taxon>Methylobacteriaceae</taxon>
        <taxon>Microvirga</taxon>
    </lineage>
</organism>
<dbReference type="Gene3D" id="3.90.470.20">
    <property type="entry name" value="4'-phosphopantetheinyl transferase domain"/>
    <property type="match status" value="2"/>
</dbReference>
<dbReference type="GO" id="GO:0000287">
    <property type="term" value="F:magnesium ion binding"/>
    <property type="evidence" value="ECO:0007669"/>
    <property type="project" value="InterPro"/>
</dbReference>
<dbReference type="EMBL" id="WURB01000020">
    <property type="protein sequence ID" value="MXQ13747.1"/>
    <property type="molecule type" value="Genomic_DNA"/>
</dbReference>
<gene>
    <name evidence="4" type="ORF">GR328_20255</name>
</gene>
<proteinExistence type="inferred from homology"/>